<evidence type="ECO:0000259" key="4">
    <source>
        <dbReference type="PROSITE" id="PS51898"/>
    </source>
</evidence>
<dbReference type="Proteomes" id="UP000444316">
    <property type="component" value="Unassembled WGS sequence"/>
</dbReference>
<dbReference type="InterPro" id="IPR013762">
    <property type="entry name" value="Integrase-like_cat_sf"/>
</dbReference>
<organism evidence="5 6">
    <name type="scientific">Duganella fentianensis</name>
    <dbReference type="NCBI Taxonomy" id="2692177"/>
    <lineage>
        <taxon>Bacteria</taxon>
        <taxon>Pseudomonadati</taxon>
        <taxon>Pseudomonadota</taxon>
        <taxon>Betaproteobacteria</taxon>
        <taxon>Burkholderiales</taxon>
        <taxon>Oxalobacteraceae</taxon>
        <taxon>Telluria group</taxon>
        <taxon>Duganella</taxon>
    </lineage>
</organism>
<feature type="domain" description="Tyr recombinase" evidence="4">
    <location>
        <begin position="211"/>
        <end position="384"/>
    </location>
</feature>
<evidence type="ECO:0000313" key="6">
    <source>
        <dbReference type="Proteomes" id="UP000444316"/>
    </source>
</evidence>
<dbReference type="GO" id="GO:0003677">
    <property type="term" value="F:DNA binding"/>
    <property type="evidence" value="ECO:0007669"/>
    <property type="project" value="UniProtKB-KW"/>
</dbReference>
<proteinExistence type="predicted"/>
<dbReference type="PANTHER" id="PTHR30349:SF88">
    <property type="entry name" value="BLL1584 PROTEIN"/>
    <property type="match status" value="1"/>
</dbReference>
<gene>
    <name evidence="5" type="ORF">GTP23_12780</name>
</gene>
<accession>A0A845HY26</accession>
<name>A0A845HY26_9BURK</name>
<dbReference type="SUPFAM" id="SSF56349">
    <property type="entry name" value="DNA breaking-rejoining enzymes"/>
    <property type="match status" value="1"/>
</dbReference>
<dbReference type="RefSeq" id="WP_161035461.1">
    <property type="nucleotide sequence ID" value="NZ_WWCL01000002.1"/>
</dbReference>
<evidence type="ECO:0000256" key="2">
    <source>
        <dbReference type="ARBA" id="ARBA00023125"/>
    </source>
</evidence>
<dbReference type="PROSITE" id="PS51898">
    <property type="entry name" value="TYR_RECOMBINASE"/>
    <property type="match status" value="1"/>
</dbReference>
<dbReference type="EMBL" id="WWCL01000002">
    <property type="protein sequence ID" value="MYN45923.1"/>
    <property type="molecule type" value="Genomic_DNA"/>
</dbReference>
<sequence>MATKIDTVSSRDKLKPRREPYWHRVYKGCYLGYRKMAADSAGVWQARFSQEDGRKVTKSIGVLDDLPAHERFDKAINISREWFEHVGMGGATKAVTVLDACIDYASMVREKKGDKPADDLMARYRRWVEKDSIHKVELMKLTREHIKAFKRRLTAAPVKINKAGKMRERSKDSVNRDMATVRAALNYAKAEGKVTNDFAWSEGLKAYKNVSKRRELYLDRGQRRSFIEHAPDDLATFLRGLSMLPLRPGALAALKAGDFDARLSVLKIGQDKHGMDRKIKLPEATAVILKASAKNKLPTAPLFSRADGSAWNKDGWKWPIKKAATAATLPAGATAYTLRHSVISDLVHGGLDLLTVAQISGTSVAMIEKHYGHLRGEVAASALAKLAL</sequence>
<dbReference type="Gene3D" id="1.10.150.130">
    <property type="match status" value="1"/>
</dbReference>
<dbReference type="Pfam" id="PF00589">
    <property type="entry name" value="Phage_integrase"/>
    <property type="match status" value="1"/>
</dbReference>
<dbReference type="InterPro" id="IPR010998">
    <property type="entry name" value="Integrase_recombinase_N"/>
</dbReference>
<dbReference type="GO" id="GO:0015074">
    <property type="term" value="P:DNA integration"/>
    <property type="evidence" value="ECO:0007669"/>
    <property type="project" value="UniProtKB-KW"/>
</dbReference>
<keyword evidence="1" id="KW-0229">DNA integration</keyword>
<dbReference type="InterPro" id="IPR050090">
    <property type="entry name" value="Tyrosine_recombinase_XerCD"/>
</dbReference>
<dbReference type="Gene3D" id="1.10.443.10">
    <property type="entry name" value="Intergrase catalytic core"/>
    <property type="match status" value="1"/>
</dbReference>
<dbReference type="InterPro" id="IPR002104">
    <property type="entry name" value="Integrase_catalytic"/>
</dbReference>
<keyword evidence="2" id="KW-0238">DNA-binding</keyword>
<evidence type="ECO:0000256" key="3">
    <source>
        <dbReference type="ARBA" id="ARBA00023172"/>
    </source>
</evidence>
<keyword evidence="3" id="KW-0233">DNA recombination</keyword>
<evidence type="ECO:0000256" key="1">
    <source>
        <dbReference type="ARBA" id="ARBA00022908"/>
    </source>
</evidence>
<dbReference type="AlphaFoldDB" id="A0A845HY26"/>
<dbReference type="PANTHER" id="PTHR30349">
    <property type="entry name" value="PHAGE INTEGRASE-RELATED"/>
    <property type="match status" value="1"/>
</dbReference>
<protein>
    <submittedName>
        <fullName evidence="5">Tyrosine-type recombinase/integrase</fullName>
    </submittedName>
</protein>
<dbReference type="InterPro" id="IPR011010">
    <property type="entry name" value="DNA_brk_join_enz"/>
</dbReference>
<keyword evidence="6" id="KW-1185">Reference proteome</keyword>
<comment type="caution">
    <text evidence="5">The sequence shown here is derived from an EMBL/GenBank/DDBJ whole genome shotgun (WGS) entry which is preliminary data.</text>
</comment>
<evidence type="ECO:0000313" key="5">
    <source>
        <dbReference type="EMBL" id="MYN45923.1"/>
    </source>
</evidence>
<reference evidence="5" key="1">
    <citation type="submission" date="2019-12" db="EMBL/GenBank/DDBJ databases">
        <title>Novel species isolated from a subtropical stream in China.</title>
        <authorList>
            <person name="Lu H."/>
        </authorList>
    </citation>
    <scope>NUCLEOTIDE SEQUENCE [LARGE SCALE GENOMIC DNA]</scope>
    <source>
        <strain evidence="5">FT93W</strain>
    </source>
</reference>
<dbReference type="GO" id="GO:0006310">
    <property type="term" value="P:DNA recombination"/>
    <property type="evidence" value="ECO:0007669"/>
    <property type="project" value="UniProtKB-KW"/>
</dbReference>